<reference evidence="8" key="2">
    <citation type="journal article" date="2021" name="PeerJ">
        <title>Extensive microbial diversity within the chicken gut microbiome revealed by metagenomics and culture.</title>
        <authorList>
            <person name="Gilroy R."/>
            <person name="Ravi A."/>
            <person name="Getino M."/>
            <person name="Pursley I."/>
            <person name="Horton D.L."/>
            <person name="Alikhan N.F."/>
            <person name="Baker D."/>
            <person name="Gharbi K."/>
            <person name="Hall N."/>
            <person name="Watson M."/>
            <person name="Adriaenssens E.M."/>
            <person name="Foster-Nyarko E."/>
            <person name="Jarju S."/>
            <person name="Secka A."/>
            <person name="Antonio M."/>
            <person name="Oren A."/>
            <person name="Chaudhuri R.R."/>
            <person name="La Ragione R."/>
            <person name="Hildebrand F."/>
            <person name="Pallen M.J."/>
        </authorList>
    </citation>
    <scope>NUCLEOTIDE SEQUENCE</scope>
    <source>
        <strain evidence="8">23406</strain>
    </source>
</reference>
<dbReference type="GO" id="GO:0016788">
    <property type="term" value="F:hydrolase activity, acting on ester bonds"/>
    <property type="evidence" value="ECO:0007669"/>
    <property type="project" value="UniProtKB-UniRule"/>
</dbReference>
<dbReference type="SMART" id="SM00732">
    <property type="entry name" value="YqgFc"/>
    <property type="match status" value="1"/>
</dbReference>
<reference evidence="8" key="1">
    <citation type="submission" date="2020-10" db="EMBL/GenBank/DDBJ databases">
        <authorList>
            <person name="Gilroy R."/>
        </authorList>
    </citation>
    <scope>NUCLEOTIDE SEQUENCE</scope>
    <source>
        <strain evidence="8">23406</strain>
    </source>
</reference>
<dbReference type="PANTHER" id="PTHR33317:SF4">
    <property type="entry name" value="POLYNUCLEOTIDYL TRANSFERASE, RIBONUCLEASE H-LIKE SUPERFAMILY PROTEIN"/>
    <property type="match status" value="1"/>
</dbReference>
<proteinExistence type="inferred from homology"/>
<dbReference type="EMBL" id="DVOH01000022">
    <property type="protein sequence ID" value="HIV00098.1"/>
    <property type="molecule type" value="Genomic_DNA"/>
</dbReference>
<comment type="similarity">
    <text evidence="5">Belongs to the YqgF HJR family.</text>
</comment>
<protein>
    <recommendedName>
        <fullName evidence="5">Putative pre-16S rRNA nuclease</fullName>
        <ecNumber evidence="5">3.1.-.-</ecNumber>
    </recommendedName>
</protein>
<dbReference type="EC" id="3.1.-.-" evidence="5"/>
<feature type="region of interest" description="Disordered" evidence="6">
    <location>
        <begin position="1"/>
        <end position="23"/>
    </location>
</feature>
<keyword evidence="1 5" id="KW-0963">Cytoplasm</keyword>
<comment type="subcellular location">
    <subcellularLocation>
        <location evidence="5">Cytoplasm</location>
    </subcellularLocation>
</comment>
<feature type="domain" description="YqgF/RNase H-like" evidence="7">
    <location>
        <begin position="91"/>
        <end position="191"/>
    </location>
</feature>
<dbReference type="InterPro" id="IPR012337">
    <property type="entry name" value="RNaseH-like_sf"/>
</dbReference>
<dbReference type="AlphaFoldDB" id="A0A9D1SWY1"/>
<gene>
    <name evidence="8" type="primary">ruvX</name>
    <name evidence="8" type="ORF">IAB14_03155</name>
</gene>
<sequence>MDKPQRIDAKQQKNAEADADFGRGGDCVPDFVARRGNARLESSRRLRALFRHRACSARCDGGIRHRQIERSPRKTVGSDRNLANEGRKSSMRKAALDVGDVRIGIATSDVMGIIASGYETYVRKNTEDDYRYLAKFFADREVDTVVIGMPYNMDGTEGDRVEKTKAFAEQLRQFTALPFVYVDERLTTVQAERMLIEGGVRRDKRKKVIDKVAATIILQSYLDR</sequence>
<evidence type="ECO:0000313" key="8">
    <source>
        <dbReference type="EMBL" id="HIV00098.1"/>
    </source>
</evidence>
<evidence type="ECO:0000313" key="9">
    <source>
        <dbReference type="Proteomes" id="UP000886891"/>
    </source>
</evidence>
<evidence type="ECO:0000256" key="1">
    <source>
        <dbReference type="ARBA" id="ARBA00022490"/>
    </source>
</evidence>
<dbReference type="NCBIfam" id="TIGR00250">
    <property type="entry name" value="RNAse_H_YqgF"/>
    <property type="match status" value="1"/>
</dbReference>
<name>A0A9D1SWY1_9FIRM</name>
<dbReference type="PANTHER" id="PTHR33317">
    <property type="entry name" value="POLYNUCLEOTIDYL TRANSFERASE, RIBONUCLEASE H-LIKE SUPERFAMILY PROTEIN"/>
    <property type="match status" value="1"/>
</dbReference>
<keyword evidence="4 5" id="KW-0378">Hydrolase</keyword>
<dbReference type="HAMAP" id="MF_00651">
    <property type="entry name" value="Nuclease_YqgF"/>
    <property type="match status" value="1"/>
</dbReference>
<keyword evidence="2 5" id="KW-0690">Ribosome biogenesis</keyword>
<dbReference type="InterPro" id="IPR037027">
    <property type="entry name" value="YqgF/RNaseH-like_dom_sf"/>
</dbReference>
<dbReference type="InterPro" id="IPR006641">
    <property type="entry name" value="YqgF/RNaseH-like_dom"/>
</dbReference>
<dbReference type="GO" id="GO:0005829">
    <property type="term" value="C:cytosol"/>
    <property type="evidence" value="ECO:0007669"/>
    <property type="project" value="TreeGrafter"/>
</dbReference>
<keyword evidence="3 5" id="KW-0540">Nuclease</keyword>
<evidence type="ECO:0000256" key="2">
    <source>
        <dbReference type="ARBA" id="ARBA00022517"/>
    </source>
</evidence>
<feature type="region of interest" description="Disordered" evidence="6">
    <location>
        <begin position="66"/>
        <end position="89"/>
    </location>
</feature>
<organism evidence="8 9">
    <name type="scientific">Candidatus Stercoripulliclostridium merdipullorum</name>
    <dbReference type="NCBI Taxonomy" id="2840952"/>
    <lineage>
        <taxon>Bacteria</taxon>
        <taxon>Bacillati</taxon>
        <taxon>Bacillota</taxon>
        <taxon>Clostridia</taxon>
        <taxon>Eubacteriales</taxon>
        <taxon>Candidatus Stercoripulliclostridium</taxon>
    </lineage>
</organism>
<dbReference type="InterPro" id="IPR005227">
    <property type="entry name" value="YqgF"/>
</dbReference>
<dbReference type="Pfam" id="PF03652">
    <property type="entry name" value="RuvX"/>
    <property type="match status" value="1"/>
</dbReference>
<dbReference type="GO" id="GO:0000967">
    <property type="term" value="P:rRNA 5'-end processing"/>
    <property type="evidence" value="ECO:0007669"/>
    <property type="project" value="UniProtKB-UniRule"/>
</dbReference>
<dbReference type="GO" id="GO:0004518">
    <property type="term" value="F:nuclease activity"/>
    <property type="evidence" value="ECO:0007669"/>
    <property type="project" value="UniProtKB-KW"/>
</dbReference>
<dbReference type="Gene3D" id="3.30.420.140">
    <property type="entry name" value="YqgF/RNase H-like domain"/>
    <property type="match status" value="1"/>
</dbReference>
<evidence type="ECO:0000256" key="5">
    <source>
        <dbReference type="HAMAP-Rule" id="MF_00651"/>
    </source>
</evidence>
<accession>A0A9D1SWY1</accession>
<comment type="caution">
    <text evidence="8">The sequence shown here is derived from an EMBL/GenBank/DDBJ whole genome shotgun (WGS) entry which is preliminary data.</text>
</comment>
<comment type="function">
    <text evidence="5">Could be a nuclease involved in processing of the 5'-end of pre-16S rRNA.</text>
</comment>
<dbReference type="CDD" id="cd16964">
    <property type="entry name" value="YqgF"/>
    <property type="match status" value="1"/>
</dbReference>
<evidence type="ECO:0000256" key="6">
    <source>
        <dbReference type="SAM" id="MobiDB-lite"/>
    </source>
</evidence>
<evidence type="ECO:0000256" key="3">
    <source>
        <dbReference type="ARBA" id="ARBA00022722"/>
    </source>
</evidence>
<evidence type="ECO:0000259" key="7">
    <source>
        <dbReference type="SMART" id="SM00732"/>
    </source>
</evidence>
<evidence type="ECO:0000256" key="4">
    <source>
        <dbReference type="ARBA" id="ARBA00022801"/>
    </source>
</evidence>
<dbReference type="SUPFAM" id="SSF53098">
    <property type="entry name" value="Ribonuclease H-like"/>
    <property type="match status" value="1"/>
</dbReference>
<dbReference type="Proteomes" id="UP000886891">
    <property type="component" value="Unassembled WGS sequence"/>
</dbReference>